<dbReference type="Proteomes" id="UP000176603">
    <property type="component" value="Unassembled WGS sequence"/>
</dbReference>
<dbReference type="AlphaFoldDB" id="A0A1F7UJF6"/>
<organism evidence="1 2">
    <name type="scientific">Candidatus Uhrbacteria bacterium RIFCSPHIGHO2_12_FULL_60_25</name>
    <dbReference type="NCBI Taxonomy" id="1802399"/>
    <lineage>
        <taxon>Bacteria</taxon>
        <taxon>Candidatus Uhriibacteriota</taxon>
    </lineage>
</organism>
<gene>
    <name evidence="1" type="ORF">A3E39_02795</name>
</gene>
<comment type="caution">
    <text evidence="1">The sequence shown here is derived from an EMBL/GenBank/DDBJ whole genome shotgun (WGS) entry which is preliminary data.</text>
</comment>
<proteinExistence type="predicted"/>
<name>A0A1F7UJF6_9BACT</name>
<accession>A0A1F7UJF6</accession>
<evidence type="ECO:0000313" key="2">
    <source>
        <dbReference type="Proteomes" id="UP000176603"/>
    </source>
</evidence>
<dbReference type="EMBL" id="MGEH01000032">
    <property type="protein sequence ID" value="OGL78402.1"/>
    <property type="molecule type" value="Genomic_DNA"/>
</dbReference>
<reference evidence="1 2" key="1">
    <citation type="journal article" date="2016" name="Nat. Commun.">
        <title>Thousands of microbial genomes shed light on interconnected biogeochemical processes in an aquifer system.</title>
        <authorList>
            <person name="Anantharaman K."/>
            <person name="Brown C.T."/>
            <person name="Hug L.A."/>
            <person name="Sharon I."/>
            <person name="Castelle C.J."/>
            <person name="Probst A.J."/>
            <person name="Thomas B.C."/>
            <person name="Singh A."/>
            <person name="Wilkins M.J."/>
            <person name="Karaoz U."/>
            <person name="Brodie E.L."/>
            <person name="Williams K.H."/>
            <person name="Hubbard S.S."/>
            <person name="Banfield J.F."/>
        </authorList>
    </citation>
    <scope>NUCLEOTIDE SEQUENCE [LARGE SCALE GENOMIC DNA]</scope>
</reference>
<protein>
    <submittedName>
        <fullName evidence="1">Uncharacterized protein</fullName>
    </submittedName>
</protein>
<evidence type="ECO:0000313" key="1">
    <source>
        <dbReference type="EMBL" id="OGL78402.1"/>
    </source>
</evidence>
<sequence>MGSVHPTATAVRIRPQVTGLGTREGVNTIADGFLVVGMASDFLKSADGCPKALADRLQAIQNEHRLVARGLVDTYRATGKAIHAQGLCAAITELRNALSAEPHLADGLDEEDREILEGLLSIPARFAPYLN</sequence>